<dbReference type="PANTHER" id="PTHR43585">
    <property type="entry name" value="FUMIPYRROLE BIOSYNTHESIS PROTEIN C"/>
    <property type="match status" value="1"/>
</dbReference>
<evidence type="ECO:0000256" key="1">
    <source>
        <dbReference type="ARBA" id="ARBA00022598"/>
    </source>
</evidence>
<keyword evidence="3 4" id="KW-0067">ATP-binding</keyword>
<keyword evidence="7" id="KW-1185">Reference proteome</keyword>
<evidence type="ECO:0000313" key="6">
    <source>
        <dbReference type="EMBL" id="MDT0303820.1"/>
    </source>
</evidence>
<protein>
    <submittedName>
        <fullName evidence="6">ATP-grasp domain-containing protein</fullName>
    </submittedName>
</protein>
<proteinExistence type="predicted"/>
<dbReference type="InterPro" id="IPR011761">
    <property type="entry name" value="ATP-grasp"/>
</dbReference>
<dbReference type="Gene3D" id="3.30.470.20">
    <property type="entry name" value="ATP-grasp fold, B domain"/>
    <property type="match status" value="1"/>
</dbReference>
<name>A0ABU2KWY6_9ACTN</name>
<comment type="caution">
    <text evidence="6">The sequence shown here is derived from an EMBL/GenBank/DDBJ whole genome shotgun (WGS) entry which is preliminary data.</text>
</comment>
<evidence type="ECO:0000313" key="7">
    <source>
        <dbReference type="Proteomes" id="UP001183226"/>
    </source>
</evidence>
<evidence type="ECO:0000259" key="5">
    <source>
        <dbReference type="PROSITE" id="PS50975"/>
    </source>
</evidence>
<dbReference type="SUPFAM" id="SSF56059">
    <property type="entry name" value="Glutathione synthetase ATP-binding domain-like"/>
    <property type="match status" value="1"/>
</dbReference>
<dbReference type="RefSeq" id="WP_311546309.1">
    <property type="nucleotide sequence ID" value="NZ_JAVREK010000018.1"/>
</dbReference>
<keyword evidence="2 4" id="KW-0547">Nucleotide-binding</keyword>
<keyword evidence="1" id="KW-0436">Ligase</keyword>
<dbReference type="PANTHER" id="PTHR43585:SF2">
    <property type="entry name" value="ATP-GRASP ENZYME FSQD"/>
    <property type="match status" value="1"/>
</dbReference>
<reference evidence="7" key="1">
    <citation type="submission" date="2023-07" db="EMBL/GenBank/DDBJ databases">
        <title>30 novel species of actinomycetes from the DSMZ collection.</title>
        <authorList>
            <person name="Nouioui I."/>
        </authorList>
    </citation>
    <scope>NUCLEOTIDE SEQUENCE [LARGE SCALE GENOMIC DNA]</scope>
    <source>
        <strain evidence="7">DSM 45055</strain>
    </source>
</reference>
<sequence>MSESANVFVLGLDEHNRETLRAIPHVRFHPLLSIERLHDPDLDPGEVLEEARAALDAFDGPIHAIMGYWDFPVSTLVPILCAERGLPAPSLQSVVKCEHKYWSRLEQAEVIDELPGFAEIPFDAERPPGHLNYPMWLKPVKGFSSDLAFRVEDEEQFRDALAQIRDGAATLGDPFEWIMERIELPEKVARAGGTACLAEEEVSGIQLTVEGYVYEGRPHTYGVVDSLNYPDTSSFLRYQYPSELPGHILDRVRDISSRVVSRLKLDNTTFNIEFFWNPESGETCLLEVNPRHSQSHTEITSLVDGRSNHSYRVDLALGRKPALETGGGDYAVAAKWFLRRFSDGVVRIAPDEDDIARMQRDIPGTSAEVLAEPGTRLSELSGQDSYSYALAVVYTGAADSEGLQRSYELCLARLPFEVEGIDEAESAGEK</sequence>
<organism evidence="6 7">
    <name type="scientific">Streptomonospora wellingtoniae</name>
    <dbReference type="NCBI Taxonomy" id="3075544"/>
    <lineage>
        <taxon>Bacteria</taxon>
        <taxon>Bacillati</taxon>
        <taxon>Actinomycetota</taxon>
        <taxon>Actinomycetes</taxon>
        <taxon>Streptosporangiales</taxon>
        <taxon>Nocardiopsidaceae</taxon>
        <taxon>Streptomonospora</taxon>
    </lineage>
</organism>
<dbReference type="PROSITE" id="PS50975">
    <property type="entry name" value="ATP_GRASP"/>
    <property type="match status" value="1"/>
</dbReference>
<dbReference type="Pfam" id="PF13535">
    <property type="entry name" value="ATP-grasp_4"/>
    <property type="match status" value="1"/>
</dbReference>
<dbReference type="InterPro" id="IPR052032">
    <property type="entry name" value="ATP-dep_AA_Ligase"/>
</dbReference>
<feature type="domain" description="ATP-grasp" evidence="5">
    <location>
        <begin position="78"/>
        <end position="317"/>
    </location>
</feature>
<dbReference type="Proteomes" id="UP001183226">
    <property type="component" value="Unassembled WGS sequence"/>
</dbReference>
<dbReference type="EMBL" id="JAVREK010000018">
    <property type="protein sequence ID" value="MDT0303820.1"/>
    <property type="molecule type" value="Genomic_DNA"/>
</dbReference>
<evidence type="ECO:0000256" key="3">
    <source>
        <dbReference type="ARBA" id="ARBA00022840"/>
    </source>
</evidence>
<accession>A0ABU2KWY6</accession>
<evidence type="ECO:0000256" key="4">
    <source>
        <dbReference type="PROSITE-ProRule" id="PRU00409"/>
    </source>
</evidence>
<gene>
    <name evidence="6" type="ORF">RM446_17020</name>
</gene>
<evidence type="ECO:0000256" key="2">
    <source>
        <dbReference type="ARBA" id="ARBA00022741"/>
    </source>
</evidence>